<evidence type="ECO:0000256" key="1">
    <source>
        <dbReference type="ARBA" id="ARBA00023002"/>
    </source>
</evidence>
<dbReference type="InterPro" id="IPR036291">
    <property type="entry name" value="NAD(P)-bd_dom_sf"/>
</dbReference>
<comment type="caution">
    <text evidence="3">The sequence shown here is derived from an EMBL/GenBank/DDBJ whole genome shotgun (WGS) entry which is preliminary data.</text>
</comment>
<dbReference type="InterPro" id="IPR028939">
    <property type="entry name" value="P5C_Rdtase_cat_N"/>
</dbReference>
<reference evidence="4" key="1">
    <citation type="submission" date="2014-05" db="EMBL/GenBank/DDBJ databases">
        <title>Whole genome sequencing of Lactobacillus casei NRIC0644.</title>
        <authorList>
            <person name="Atarashi H."/>
            <person name="Yoshida Y."/>
            <person name="Fujimura S."/>
            <person name="Tanaka N."/>
            <person name="Shiwa Y."/>
            <person name="Yoshikawa H."/>
            <person name="Okada S."/>
            <person name="Nakagawa J."/>
        </authorList>
    </citation>
    <scope>NUCLEOTIDE SEQUENCE [LARGE SCALE GENOMIC DNA]</scope>
    <source>
        <strain evidence="4">NRIC0644</strain>
    </source>
</reference>
<accession>A0A0C9QB00</accession>
<dbReference type="Proteomes" id="UP000032552">
    <property type="component" value="Unassembled WGS sequence"/>
</dbReference>
<dbReference type="EMBL" id="BAYM01000029">
    <property type="protein sequence ID" value="GAN35823.1"/>
    <property type="molecule type" value="Genomic_DNA"/>
</dbReference>
<dbReference type="AlphaFoldDB" id="A0A0C9QB00"/>
<dbReference type="Pfam" id="PF03807">
    <property type="entry name" value="F420_oxidored"/>
    <property type="match status" value="1"/>
</dbReference>
<dbReference type="Gene3D" id="3.40.50.720">
    <property type="entry name" value="NAD(P)-binding Rossmann-like Domain"/>
    <property type="match status" value="1"/>
</dbReference>
<protein>
    <submittedName>
        <fullName evidence="3">Dinucleotide-binding protein</fullName>
    </submittedName>
</protein>
<keyword evidence="1" id="KW-0560">Oxidoreductase</keyword>
<sequence>MKIGMIGSGNVGQVLTQLFVQAGNEVVIAHRGSVDALEDLARVLGAEAGTVEQAEAQEIVVLAVPFLAIKALPEPLAQDPIIIDATNYFPDRDAWIAEIERHKKTTSQVVAEHFQSSKVVKAFNTIGMTVLARLAQPEQPVDRIAVPYAGDDEQAKKVVASLIWTIGFEPFDLGGLATSFPAQADGPLFLVNETAPVLRQHLNPE</sequence>
<gene>
    <name evidence="3" type="ORF">LC0644_0412</name>
</gene>
<feature type="domain" description="Pyrroline-5-carboxylate reductase catalytic N-terminal" evidence="2">
    <location>
        <begin position="2"/>
        <end position="88"/>
    </location>
</feature>
<evidence type="ECO:0000313" key="3">
    <source>
        <dbReference type="EMBL" id="GAN35823.1"/>
    </source>
</evidence>
<evidence type="ECO:0000313" key="4">
    <source>
        <dbReference type="Proteomes" id="UP000032552"/>
    </source>
</evidence>
<organism evidence="3 4">
    <name type="scientific">Lacticaseibacillus paracasei NRIC 0644</name>
    <dbReference type="NCBI Taxonomy" id="1435038"/>
    <lineage>
        <taxon>Bacteria</taxon>
        <taxon>Bacillati</taxon>
        <taxon>Bacillota</taxon>
        <taxon>Bacilli</taxon>
        <taxon>Lactobacillales</taxon>
        <taxon>Lactobacillaceae</taxon>
        <taxon>Lacticaseibacillus</taxon>
    </lineage>
</organism>
<dbReference type="PANTHER" id="PTHR14239:SF10">
    <property type="entry name" value="REDUCTASE"/>
    <property type="match status" value="1"/>
</dbReference>
<proteinExistence type="predicted"/>
<dbReference type="PANTHER" id="PTHR14239">
    <property type="entry name" value="DUDULIN-RELATED"/>
    <property type="match status" value="1"/>
</dbReference>
<dbReference type="SUPFAM" id="SSF51735">
    <property type="entry name" value="NAD(P)-binding Rossmann-fold domains"/>
    <property type="match status" value="1"/>
</dbReference>
<dbReference type="InterPro" id="IPR051267">
    <property type="entry name" value="STEAP_metalloreductase"/>
</dbReference>
<evidence type="ECO:0000259" key="2">
    <source>
        <dbReference type="Pfam" id="PF03807"/>
    </source>
</evidence>
<name>A0A0C9QB00_LACPA</name>
<dbReference type="RefSeq" id="WP_045625645.1">
    <property type="nucleotide sequence ID" value="NZ_BAYM01000029.1"/>
</dbReference>
<dbReference type="GO" id="GO:0016491">
    <property type="term" value="F:oxidoreductase activity"/>
    <property type="evidence" value="ECO:0007669"/>
    <property type="project" value="UniProtKB-KW"/>
</dbReference>